<evidence type="ECO:0000256" key="2">
    <source>
        <dbReference type="ARBA" id="ARBA00004408"/>
    </source>
</evidence>
<evidence type="ECO:0000256" key="19">
    <source>
        <dbReference type="ARBA" id="ARBA00049790"/>
    </source>
</evidence>
<organism evidence="26">
    <name type="scientific">Sesamum radiatum</name>
    <name type="common">Black benniseed</name>
    <dbReference type="NCBI Taxonomy" id="300843"/>
    <lineage>
        <taxon>Eukaryota</taxon>
        <taxon>Viridiplantae</taxon>
        <taxon>Streptophyta</taxon>
        <taxon>Embryophyta</taxon>
        <taxon>Tracheophyta</taxon>
        <taxon>Spermatophyta</taxon>
        <taxon>Magnoliopsida</taxon>
        <taxon>eudicotyledons</taxon>
        <taxon>Gunneridae</taxon>
        <taxon>Pentapetalae</taxon>
        <taxon>asterids</taxon>
        <taxon>lamiids</taxon>
        <taxon>Lamiales</taxon>
        <taxon>Pedaliaceae</taxon>
        <taxon>Sesamum</taxon>
    </lineage>
</organism>
<comment type="subunit">
    <text evidence="21">May form homooligomers. Interacts with CREBBP/CBP, EED/WAIT1, EP300/P300, NCOA6/PRIP, PPARBP/PBP and SMN.</text>
</comment>
<feature type="region of interest" description="Disordered" evidence="24">
    <location>
        <begin position="429"/>
        <end position="450"/>
    </location>
</feature>
<protein>
    <recommendedName>
        <fullName evidence="5">Trimethylguanosine synthase</fullName>
    </recommendedName>
    <alternativeName>
        <fullName evidence="19">Cap-specific guanine-N(2) methyltransferase</fullName>
    </alternativeName>
    <alternativeName>
        <fullName evidence="22">Nuclear receptor coactivator 6-interacting protein</fullName>
    </alternativeName>
    <alternativeName>
        <fullName evidence="23">PRIP-interacting protein with methyltransferase motif</fullName>
    </alternativeName>
</protein>
<comment type="catalytic activity">
    <reaction evidence="18">
        <text>a 5'-end (N(7)-methyl 5'-triphosphoguanosine)-ribonucleoside in snRNA + S-adenosyl-L-methionine = a 5'-end (N(2),N(7)-dimethyl 5'-triphosphoguanosine)-ribonucleoside in snRNA + S-adenosyl-L-homocysteine + H(+)</text>
        <dbReference type="Rhea" id="RHEA:78471"/>
        <dbReference type="Rhea" id="RHEA-COMP:19085"/>
        <dbReference type="Rhea" id="RHEA-COMP:19087"/>
        <dbReference type="ChEBI" id="CHEBI:15378"/>
        <dbReference type="ChEBI" id="CHEBI:57856"/>
        <dbReference type="ChEBI" id="CHEBI:59789"/>
        <dbReference type="ChEBI" id="CHEBI:156461"/>
        <dbReference type="ChEBI" id="CHEBI:172880"/>
    </reaction>
    <physiologicalReaction direction="left-to-right" evidence="18">
        <dbReference type="Rhea" id="RHEA:78472"/>
    </physiologicalReaction>
</comment>
<evidence type="ECO:0000256" key="4">
    <source>
        <dbReference type="ARBA" id="ARBA00004604"/>
    </source>
</evidence>
<evidence type="ECO:0000256" key="10">
    <source>
        <dbReference type="ARBA" id="ARBA00022691"/>
    </source>
</evidence>
<evidence type="ECO:0000256" key="5">
    <source>
        <dbReference type="ARBA" id="ARBA00018517"/>
    </source>
</evidence>
<comment type="catalytic activity">
    <reaction evidence="17">
        <text>a 5'-end (N(2),N(7)-dimethyl 5'-triphosphoguanosine)-ribonucleoside in snRNA + S-adenosyl-L-methionine = a 5'-end (N(2),N(2),N(7)-trimethyl 5'-triphosphoguanosine)-ribonucleoside in snRNA + S-adenosyl-L-homocysteine + H(+)</text>
        <dbReference type="Rhea" id="RHEA:78479"/>
        <dbReference type="Rhea" id="RHEA-COMP:19087"/>
        <dbReference type="Rhea" id="RHEA-COMP:19089"/>
        <dbReference type="ChEBI" id="CHEBI:15378"/>
        <dbReference type="ChEBI" id="CHEBI:57856"/>
        <dbReference type="ChEBI" id="CHEBI:59789"/>
        <dbReference type="ChEBI" id="CHEBI:167623"/>
        <dbReference type="ChEBI" id="CHEBI:172880"/>
    </reaction>
    <physiologicalReaction direction="left-to-right" evidence="17">
        <dbReference type="Rhea" id="RHEA:78480"/>
    </physiologicalReaction>
</comment>
<evidence type="ECO:0000256" key="22">
    <source>
        <dbReference type="ARBA" id="ARBA00079339"/>
    </source>
</evidence>
<evidence type="ECO:0000256" key="9">
    <source>
        <dbReference type="ARBA" id="ARBA00022679"/>
    </source>
</evidence>
<dbReference type="GO" id="GO:0005737">
    <property type="term" value="C:cytoplasm"/>
    <property type="evidence" value="ECO:0007669"/>
    <property type="project" value="UniProtKB-SubCell"/>
</dbReference>
<comment type="catalytic activity">
    <reaction evidence="16">
        <text>a 5'-end (N(7)-methyl 5'-triphosphoguanosine)-ribonucleoside in snoRNA + S-adenosyl-L-methionine = a 5'-end (N(2),N(7)-dimethyl 5'-triphosphoguanosine)-ribonucleoside in snoRNA + S-adenosyl-L-homocysteine + H(+)</text>
        <dbReference type="Rhea" id="RHEA:78475"/>
        <dbReference type="Rhea" id="RHEA-COMP:19086"/>
        <dbReference type="Rhea" id="RHEA-COMP:19088"/>
        <dbReference type="ChEBI" id="CHEBI:15378"/>
        <dbReference type="ChEBI" id="CHEBI:57856"/>
        <dbReference type="ChEBI" id="CHEBI:59789"/>
        <dbReference type="ChEBI" id="CHEBI:156461"/>
        <dbReference type="ChEBI" id="CHEBI:172880"/>
    </reaction>
    <physiologicalReaction direction="left-to-right" evidence="16">
        <dbReference type="Rhea" id="RHEA:78476"/>
    </physiologicalReaction>
</comment>
<dbReference type="Gene3D" id="3.40.50.150">
    <property type="entry name" value="Vaccinia Virus protein VP39"/>
    <property type="match status" value="1"/>
</dbReference>
<proteinExistence type="inferred from homology"/>
<sequence>MVELERQKCPRIRVLHRTGKGLQVARAPEFYWAYLLGRYPKSRINYKHAFISMQCDFSLLYLKIGASSLPLYNRLSSTVSASATSERSDERRFTQYNCIKLKYWSRMSPAKDSGVAFSRTRKQRKRFKRKVKIKAKRRAQKLEKLKERENVTPLVKKYWLQRYDLFSMYDVGVKLDEEGWFSVTPEEIAARQAERCAGAGVVIDAFAGVGGNAIQFAKVCHRVVAVDVDPNKVQLAFHNAKIYGVEDYIDFIVGDFFQLAPFLKGDVVFLSPPWGGPSYKAKESFTLDLLKPKDGHSLFQVAQAITPNIIMYLPRNLDMLQANELSWLSSPPLDVVAAKHEYLDCAEAFVAERQELNRVRHAVSTGVVARRATKLRPSPKPHGTTLCLERAVCMSQDYRSVVVPDRTLVDHVRLINTTNYVRLGEQRRRSIHHSSSVGTRPFPVTNSCPKKDQEKVAQDATTATSLAISGHDSNVFQVVVMRVSIHCQGCAGKVKKHLSKMEGVTSFSIDLESKRVTVMGHVSPSGVLESISKVKKAEFWGC</sequence>
<evidence type="ECO:0000256" key="12">
    <source>
        <dbReference type="ARBA" id="ARBA00023163"/>
    </source>
</evidence>
<dbReference type="Pfam" id="PF09445">
    <property type="entry name" value="Methyltransf_15"/>
    <property type="match status" value="1"/>
</dbReference>
<keyword evidence="11" id="KW-0805">Transcription regulation</keyword>
<dbReference type="SUPFAM" id="SSF55008">
    <property type="entry name" value="HMA, heavy metal-associated domain"/>
    <property type="match status" value="1"/>
</dbReference>
<evidence type="ECO:0000256" key="3">
    <source>
        <dbReference type="ARBA" id="ARBA00004496"/>
    </source>
</evidence>
<evidence type="ECO:0000256" key="6">
    <source>
        <dbReference type="ARBA" id="ARBA00022490"/>
    </source>
</evidence>
<dbReference type="PANTHER" id="PTHR14741:SF41">
    <property type="entry name" value="TRIMETHYLGUANOSINE SYNTHASE"/>
    <property type="match status" value="1"/>
</dbReference>
<reference evidence="26" key="1">
    <citation type="submission" date="2020-06" db="EMBL/GenBank/DDBJ databases">
        <authorList>
            <person name="Li T."/>
            <person name="Hu X."/>
            <person name="Zhang T."/>
            <person name="Song X."/>
            <person name="Zhang H."/>
            <person name="Dai N."/>
            <person name="Sheng W."/>
            <person name="Hou X."/>
            <person name="Wei L."/>
        </authorList>
    </citation>
    <scope>NUCLEOTIDE SEQUENCE</scope>
    <source>
        <strain evidence="26">G02</strain>
        <tissue evidence="26">Leaf</tissue>
    </source>
</reference>
<dbReference type="FunFam" id="3.40.50.150:FF:000066">
    <property type="entry name" value="Trimethylguanosine synthase 1"/>
    <property type="match status" value="1"/>
</dbReference>
<evidence type="ECO:0000256" key="17">
    <source>
        <dbReference type="ARBA" id="ARBA00048763"/>
    </source>
</evidence>
<dbReference type="Gene3D" id="3.30.70.100">
    <property type="match status" value="1"/>
</dbReference>
<keyword evidence="7" id="KW-0597">Phosphoprotein</keyword>
<keyword evidence="9" id="KW-0808">Transferase</keyword>
<evidence type="ECO:0000256" key="16">
    <source>
        <dbReference type="ARBA" id="ARBA00048740"/>
    </source>
</evidence>
<name>A0AAW2MYG9_SESRA</name>
<evidence type="ECO:0000256" key="15">
    <source>
        <dbReference type="ARBA" id="ARBA00047418"/>
    </source>
</evidence>
<evidence type="ECO:0000256" key="21">
    <source>
        <dbReference type="ARBA" id="ARBA00064494"/>
    </source>
</evidence>
<dbReference type="InterPro" id="IPR029063">
    <property type="entry name" value="SAM-dependent_MTases_sf"/>
</dbReference>
<dbReference type="GO" id="GO:0016020">
    <property type="term" value="C:membrane"/>
    <property type="evidence" value="ECO:0007669"/>
    <property type="project" value="UniProtKB-SubCell"/>
</dbReference>
<comment type="similarity">
    <text evidence="14">Belongs to the methyltransferase superfamily. Trimethylguanosine synthase family.</text>
</comment>
<reference evidence="26" key="2">
    <citation type="journal article" date="2024" name="Plant">
        <title>Genomic evolution and insights into agronomic trait innovations of Sesamum species.</title>
        <authorList>
            <person name="Miao H."/>
            <person name="Wang L."/>
            <person name="Qu L."/>
            <person name="Liu H."/>
            <person name="Sun Y."/>
            <person name="Le M."/>
            <person name="Wang Q."/>
            <person name="Wei S."/>
            <person name="Zheng Y."/>
            <person name="Lin W."/>
            <person name="Duan Y."/>
            <person name="Cao H."/>
            <person name="Xiong S."/>
            <person name="Wang X."/>
            <person name="Wei L."/>
            <person name="Li C."/>
            <person name="Ma Q."/>
            <person name="Ju M."/>
            <person name="Zhao R."/>
            <person name="Li G."/>
            <person name="Mu C."/>
            <person name="Tian Q."/>
            <person name="Mei H."/>
            <person name="Zhang T."/>
            <person name="Gao T."/>
            <person name="Zhang H."/>
        </authorList>
    </citation>
    <scope>NUCLEOTIDE SEQUENCE</scope>
    <source>
        <strain evidence="26">G02</strain>
    </source>
</reference>
<evidence type="ECO:0000256" key="7">
    <source>
        <dbReference type="ARBA" id="ARBA00022553"/>
    </source>
</evidence>
<dbReference type="InterPro" id="IPR019012">
    <property type="entry name" value="RNA_cap_Gua-N2-MeTrfase"/>
</dbReference>
<dbReference type="AlphaFoldDB" id="A0AAW2MYG9"/>
<comment type="subcellular location">
    <subcellularLocation>
        <location evidence="3">Cytoplasm</location>
    </subcellularLocation>
    <subcellularLocation>
        <location evidence="1">Membrane</location>
        <topology evidence="1">Peripheral membrane protein</topology>
    </subcellularLocation>
    <subcellularLocation>
        <location evidence="2">Nucleus</location>
        <location evidence="2">Cajal body</location>
    </subcellularLocation>
    <subcellularLocation>
        <location evidence="4">Nucleus</location>
        <location evidence="4">Nucleolus</location>
    </subcellularLocation>
</comment>
<evidence type="ECO:0000256" key="23">
    <source>
        <dbReference type="ARBA" id="ARBA00081504"/>
    </source>
</evidence>
<feature type="domain" description="HMA" evidence="25">
    <location>
        <begin position="476"/>
        <end position="542"/>
    </location>
</feature>
<accession>A0AAW2MYG9</accession>
<dbReference type="InterPro" id="IPR006121">
    <property type="entry name" value="HMA_dom"/>
</dbReference>
<evidence type="ECO:0000256" key="24">
    <source>
        <dbReference type="SAM" id="MobiDB-lite"/>
    </source>
</evidence>
<evidence type="ECO:0000256" key="1">
    <source>
        <dbReference type="ARBA" id="ARBA00004170"/>
    </source>
</evidence>
<comment type="function">
    <text evidence="20">Catalyzes the 2 serial methylation steps for the conversion of the 7-monomethylguanosine (m(7)G) caps of snRNAs and snoRNAs to a 2,2,7-trimethylguanosine (m(2,2,7)G) cap structure. The enzyme is specific for guanine, and N7 methylation must precede N2 methylation. Hypermethylation of the m7G cap of U snRNAs leads to their concentration in nuclear foci, their colocalization with coilin and the formation of canonical Cajal bodies (CBs). Plays a role in transcriptional regulation.</text>
</comment>
<dbReference type="GO" id="GO:0005730">
    <property type="term" value="C:nucleolus"/>
    <property type="evidence" value="ECO:0007669"/>
    <property type="project" value="UniProtKB-SubCell"/>
</dbReference>
<keyword evidence="6" id="KW-0963">Cytoplasm</keyword>
<keyword evidence="12" id="KW-0804">Transcription</keyword>
<dbReference type="CDD" id="cd02440">
    <property type="entry name" value="AdoMet_MTases"/>
    <property type="match status" value="1"/>
</dbReference>
<evidence type="ECO:0000256" key="18">
    <source>
        <dbReference type="ARBA" id="ARBA00049075"/>
    </source>
</evidence>
<evidence type="ECO:0000256" key="8">
    <source>
        <dbReference type="ARBA" id="ARBA00022603"/>
    </source>
</evidence>
<comment type="caution">
    <text evidence="26">The sequence shown here is derived from an EMBL/GenBank/DDBJ whole genome shotgun (WGS) entry which is preliminary data.</text>
</comment>
<dbReference type="GO" id="GO:0071164">
    <property type="term" value="F:RNA cap trimethylguanosine synthase activity"/>
    <property type="evidence" value="ECO:0007669"/>
    <property type="project" value="TreeGrafter"/>
</dbReference>
<feature type="compositionally biased region" description="Polar residues" evidence="24">
    <location>
        <begin position="433"/>
        <end position="448"/>
    </location>
</feature>
<dbReference type="SUPFAM" id="SSF53335">
    <property type="entry name" value="S-adenosyl-L-methionine-dependent methyltransferases"/>
    <property type="match status" value="1"/>
</dbReference>
<keyword evidence="8" id="KW-0489">Methyltransferase</keyword>
<dbReference type="GO" id="GO:0046872">
    <property type="term" value="F:metal ion binding"/>
    <property type="evidence" value="ECO:0007669"/>
    <property type="project" value="InterPro"/>
</dbReference>
<evidence type="ECO:0000256" key="14">
    <source>
        <dbReference type="ARBA" id="ARBA00025783"/>
    </source>
</evidence>
<dbReference type="PANTHER" id="PTHR14741">
    <property type="entry name" value="S-ADENOSYLMETHIONINE-DEPENDENT METHYLTRANSFERASE RELATED"/>
    <property type="match status" value="1"/>
</dbReference>
<dbReference type="PROSITE" id="PS50846">
    <property type="entry name" value="HMA_2"/>
    <property type="match status" value="1"/>
</dbReference>
<dbReference type="GO" id="GO:0009626">
    <property type="term" value="P:plant-type hypersensitive response"/>
    <property type="evidence" value="ECO:0007669"/>
    <property type="project" value="UniProtKB-KW"/>
</dbReference>
<dbReference type="InterPro" id="IPR036163">
    <property type="entry name" value="HMA_dom_sf"/>
</dbReference>
<gene>
    <name evidence="26" type="ORF">Sradi_4726000</name>
</gene>
<evidence type="ECO:0000313" key="26">
    <source>
        <dbReference type="EMBL" id="KAL0335141.1"/>
    </source>
</evidence>
<dbReference type="GO" id="GO:0015030">
    <property type="term" value="C:Cajal body"/>
    <property type="evidence" value="ECO:0007669"/>
    <property type="project" value="UniProtKB-SubCell"/>
</dbReference>
<comment type="catalytic activity">
    <reaction evidence="15">
        <text>a 5'-end (N(2),N(7)-dimethyl 5'-triphosphoguanosine)-ribonucleoside in snoRNA + S-adenosyl-L-methionine = a 5'-end (N(2),N(2),N(7)-trimethyl 5'-triphosphoguanosine)-ribonucleoside in snoRNA + S-adenosyl-L-homocysteine + H(+)</text>
        <dbReference type="Rhea" id="RHEA:78507"/>
        <dbReference type="Rhea" id="RHEA-COMP:19088"/>
        <dbReference type="Rhea" id="RHEA-COMP:19090"/>
        <dbReference type="ChEBI" id="CHEBI:15378"/>
        <dbReference type="ChEBI" id="CHEBI:57856"/>
        <dbReference type="ChEBI" id="CHEBI:59789"/>
        <dbReference type="ChEBI" id="CHEBI:167623"/>
        <dbReference type="ChEBI" id="CHEBI:172880"/>
    </reaction>
    <physiologicalReaction direction="left-to-right" evidence="15">
        <dbReference type="Rhea" id="RHEA:78508"/>
    </physiologicalReaction>
</comment>
<evidence type="ECO:0000256" key="13">
    <source>
        <dbReference type="ARBA" id="ARBA00023242"/>
    </source>
</evidence>
<keyword evidence="10" id="KW-0949">S-adenosyl-L-methionine</keyword>
<dbReference type="CDD" id="cd00371">
    <property type="entry name" value="HMA"/>
    <property type="match status" value="1"/>
</dbReference>
<evidence type="ECO:0000256" key="11">
    <source>
        <dbReference type="ARBA" id="ARBA00023015"/>
    </source>
</evidence>
<evidence type="ECO:0000256" key="20">
    <source>
        <dbReference type="ARBA" id="ARBA00057179"/>
    </source>
</evidence>
<evidence type="ECO:0000259" key="25">
    <source>
        <dbReference type="PROSITE" id="PS50846"/>
    </source>
</evidence>
<keyword evidence="13" id="KW-0539">Nucleus</keyword>
<dbReference type="Pfam" id="PF00403">
    <property type="entry name" value="HMA"/>
    <property type="match status" value="1"/>
</dbReference>
<dbReference type="EMBL" id="JACGWJ010000021">
    <property type="protein sequence ID" value="KAL0335141.1"/>
    <property type="molecule type" value="Genomic_DNA"/>
</dbReference>